<dbReference type="EMBL" id="JAZHXI010000020">
    <property type="protein sequence ID" value="KAL2061056.1"/>
    <property type="molecule type" value="Genomic_DNA"/>
</dbReference>
<reference evidence="2 3" key="1">
    <citation type="journal article" date="2024" name="Commun. Biol.">
        <title>Comparative genomic analysis of thermophilic fungi reveals convergent evolutionary adaptations and gene losses.</title>
        <authorList>
            <person name="Steindorff A.S."/>
            <person name="Aguilar-Pontes M.V."/>
            <person name="Robinson A.J."/>
            <person name="Andreopoulos B."/>
            <person name="LaButti K."/>
            <person name="Kuo A."/>
            <person name="Mondo S."/>
            <person name="Riley R."/>
            <person name="Otillar R."/>
            <person name="Haridas S."/>
            <person name="Lipzen A."/>
            <person name="Grimwood J."/>
            <person name="Schmutz J."/>
            <person name="Clum A."/>
            <person name="Reid I.D."/>
            <person name="Moisan M.C."/>
            <person name="Butler G."/>
            <person name="Nguyen T.T.M."/>
            <person name="Dewar K."/>
            <person name="Conant G."/>
            <person name="Drula E."/>
            <person name="Henrissat B."/>
            <person name="Hansel C."/>
            <person name="Singer S."/>
            <person name="Hutchinson M.I."/>
            <person name="de Vries R.P."/>
            <person name="Natvig D.O."/>
            <person name="Powell A.J."/>
            <person name="Tsang A."/>
            <person name="Grigoriev I.V."/>
        </authorList>
    </citation>
    <scope>NUCLEOTIDE SEQUENCE [LARGE SCALE GENOMIC DNA]</scope>
    <source>
        <strain evidence="2 3">CBS 494.80</strain>
    </source>
</reference>
<protein>
    <submittedName>
        <fullName evidence="2">Uncharacterized protein</fullName>
    </submittedName>
</protein>
<evidence type="ECO:0000313" key="2">
    <source>
        <dbReference type="EMBL" id="KAL2061056.1"/>
    </source>
</evidence>
<evidence type="ECO:0000256" key="1">
    <source>
        <dbReference type="SAM" id="MobiDB-lite"/>
    </source>
</evidence>
<organism evidence="2 3">
    <name type="scientific">Oculimacula yallundae</name>
    <dbReference type="NCBI Taxonomy" id="86028"/>
    <lineage>
        <taxon>Eukaryota</taxon>
        <taxon>Fungi</taxon>
        <taxon>Dikarya</taxon>
        <taxon>Ascomycota</taxon>
        <taxon>Pezizomycotina</taxon>
        <taxon>Leotiomycetes</taxon>
        <taxon>Helotiales</taxon>
        <taxon>Ploettnerulaceae</taxon>
        <taxon>Oculimacula</taxon>
    </lineage>
</organism>
<proteinExistence type="predicted"/>
<keyword evidence="3" id="KW-1185">Reference proteome</keyword>
<name>A0ABR4BV14_9HELO</name>
<feature type="region of interest" description="Disordered" evidence="1">
    <location>
        <begin position="1"/>
        <end position="64"/>
    </location>
</feature>
<dbReference type="Proteomes" id="UP001595075">
    <property type="component" value="Unassembled WGS sequence"/>
</dbReference>
<evidence type="ECO:0000313" key="3">
    <source>
        <dbReference type="Proteomes" id="UP001595075"/>
    </source>
</evidence>
<feature type="compositionally biased region" description="Polar residues" evidence="1">
    <location>
        <begin position="1"/>
        <end position="17"/>
    </location>
</feature>
<accession>A0ABR4BV14</accession>
<sequence>MSSDTVTLTQSTYHQPPQSKPMRFLSEVSSCISSPNPSPKPNLASTAKPATSPPETSTLKLQSNYTLPETPSLSRLLIVAI</sequence>
<gene>
    <name evidence="2" type="ORF">VTL71DRAFT_9108</name>
</gene>
<feature type="compositionally biased region" description="Polar residues" evidence="1">
    <location>
        <begin position="43"/>
        <end position="64"/>
    </location>
</feature>
<comment type="caution">
    <text evidence="2">The sequence shown here is derived from an EMBL/GenBank/DDBJ whole genome shotgun (WGS) entry which is preliminary data.</text>
</comment>